<name>A0A9D5BWG5_9LILI</name>
<comment type="caution">
    <text evidence="1">The sequence shown here is derived from an EMBL/GenBank/DDBJ whole genome shotgun (WGS) entry which is preliminary data.</text>
</comment>
<dbReference type="EMBL" id="JAGGNH010000010">
    <property type="protein sequence ID" value="KAJ0962016.1"/>
    <property type="molecule type" value="Genomic_DNA"/>
</dbReference>
<accession>A0A9D5BWG5</accession>
<protein>
    <submittedName>
        <fullName evidence="1">Uncharacterized protein</fullName>
    </submittedName>
</protein>
<organism evidence="1 2">
    <name type="scientific">Dioscorea zingiberensis</name>
    <dbReference type="NCBI Taxonomy" id="325984"/>
    <lineage>
        <taxon>Eukaryota</taxon>
        <taxon>Viridiplantae</taxon>
        <taxon>Streptophyta</taxon>
        <taxon>Embryophyta</taxon>
        <taxon>Tracheophyta</taxon>
        <taxon>Spermatophyta</taxon>
        <taxon>Magnoliopsida</taxon>
        <taxon>Liliopsida</taxon>
        <taxon>Dioscoreales</taxon>
        <taxon>Dioscoreaceae</taxon>
        <taxon>Dioscorea</taxon>
    </lineage>
</organism>
<dbReference type="Proteomes" id="UP001085076">
    <property type="component" value="Miscellaneous, Linkage group lg10"/>
</dbReference>
<sequence>MAHQPPLSAETTELAIGGASLKAKLSENEEAEELQSITTTTIQEEPSIFDYRLQPLHKRTGRAFSKT</sequence>
<proteinExistence type="predicted"/>
<evidence type="ECO:0000313" key="2">
    <source>
        <dbReference type="Proteomes" id="UP001085076"/>
    </source>
</evidence>
<evidence type="ECO:0000313" key="1">
    <source>
        <dbReference type="EMBL" id="KAJ0962016.1"/>
    </source>
</evidence>
<reference evidence="1" key="1">
    <citation type="submission" date="2021-03" db="EMBL/GenBank/DDBJ databases">
        <authorList>
            <person name="Li Z."/>
            <person name="Yang C."/>
        </authorList>
    </citation>
    <scope>NUCLEOTIDE SEQUENCE</scope>
    <source>
        <strain evidence="1">Dzin_1.0</strain>
        <tissue evidence="1">Leaf</tissue>
    </source>
</reference>
<reference evidence="1" key="2">
    <citation type="journal article" date="2022" name="Hortic Res">
        <title>The genome of Dioscorea zingiberensis sheds light on the biosynthesis, origin and evolution of the medicinally important diosgenin saponins.</title>
        <authorList>
            <person name="Li Y."/>
            <person name="Tan C."/>
            <person name="Li Z."/>
            <person name="Guo J."/>
            <person name="Li S."/>
            <person name="Chen X."/>
            <person name="Wang C."/>
            <person name="Dai X."/>
            <person name="Yang H."/>
            <person name="Song W."/>
            <person name="Hou L."/>
            <person name="Xu J."/>
            <person name="Tong Z."/>
            <person name="Xu A."/>
            <person name="Yuan X."/>
            <person name="Wang W."/>
            <person name="Yang Q."/>
            <person name="Chen L."/>
            <person name="Sun Z."/>
            <person name="Wang K."/>
            <person name="Pan B."/>
            <person name="Chen J."/>
            <person name="Bao Y."/>
            <person name="Liu F."/>
            <person name="Qi X."/>
            <person name="Gang D.R."/>
            <person name="Wen J."/>
            <person name="Li J."/>
        </authorList>
    </citation>
    <scope>NUCLEOTIDE SEQUENCE</scope>
    <source>
        <strain evidence="1">Dzin_1.0</strain>
    </source>
</reference>
<dbReference type="AlphaFoldDB" id="A0A9D5BWG5"/>
<keyword evidence="2" id="KW-1185">Reference proteome</keyword>
<gene>
    <name evidence="1" type="ORF">J5N97_029844</name>
</gene>